<comment type="caution">
    <text evidence="1">The sequence shown here is derived from an EMBL/GenBank/DDBJ whole genome shotgun (WGS) entry which is preliminary data.</text>
</comment>
<evidence type="ECO:0000313" key="1">
    <source>
        <dbReference type="EMBL" id="MBW8639437.1"/>
    </source>
</evidence>
<evidence type="ECO:0000313" key="2">
    <source>
        <dbReference type="Proteomes" id="UP001196509"/>
    </source>
</evidence>
<gene>
    <name evidence="1" type="ORF">K1W69_19740</name>
</gene>
<accession>A0AAE2ZTP7</accession>
<protein>
    <submittedName>
        <fullName evidence="1">Uncharacterized protein</fullName>
    </submittedName>
</protein>
<dbReference type="Proteomes" id="UP001196509">
    <property type="component" value="Unassembled WGS sequence"/>
</dbReference>
<sequence>MRFLIKLAFWFSLCLMMIAEDRGGLQFFANPAPIDGEAIEYVLKARELAGNITAFCAENPSACPDIADLSAIELPEFGDDEDSVAALIREAQAEGD</sequence>
<proteinExistence type="predicted"/>
<keyword evidence="2" id="KW-1185">Reference proteome</keyword>
<name>A0AAE2ZTP7_9HYPH</name>
<reference evidence="1" key="1">
    <citation type="submission" date="2021-08" db="EMBL/GenBank/DDBJ databases">
        <title>Hoeflea bacterium WL0058 sp. nov., isolated from the sediment.</title>
        <authorList>
            <person name="Wang L."/>
            <person name="Zhang D."/>
        </authorList>
    </citation>
    <scope>NUCLEOTIDE SEQUENCE</scope>
    <source>
        <strain evidence="1">WL0058</strain>
    </source>
</reference>
<dbReference type="RefSeq" id="WP_220230168.1">
    <property type="nucleotide sequence ID" value="NZ_JAICBX010000004.1"/>
</dbReference>
<dbReference type="AlphaFoldDB" id="A0AAE2ZTP7"/>
<dbReference type="EMBL" id="JAICBX010000004">
    <property type="protein sequence ID" value="MBW8639437.1"/>
    <property type="molecule type" value="Genomic_DNA"/>
</dbReference>
<organism evidence="1 2">
    <name type="scientific">Flavimaribacter sediminis</name>
    <dbReference type="NCBI Taxonomy" id="2865987"/>
    <lineage>
        <taxon>Bacteria</taxon>
        <taxon>Pseudomonadati</taxon>
        <taxon>Pseudomonadota</taxon>
        <taxon>Alphaproteobacteria</taxon>
        <taxon>Hyphomicrobiales</taxon>
        <taxon>Rhizobiaceae</taxon>
        <taxon>Flavimaribacter</taxon>
    </lineage>
</organism>